<dbReference type="Proteomes" id="UP000276133">
    <property type="component" value="Unassembled WGS sequence"/>
</dbReference>
<sequence length="62" mass="7111">MESELALDVFITLERKRFFLLEPRTFLHLSTFLKARAHASSEYERGSTCFTRSSASSRLVIG</sequence>
<comment type="caution">
    <text evidence="1">The sequence shown here is derived from an EMBL/GenBank/DDBJ whole genome shotgun (WGS) entry which is preliminary data.</text>
</comment>
<evidence type="ECO:0000313" key="2">
    <source>
        <dbReference type="Proteomes" id="UP000276133"/>
    </source>
</evidence>
<name>A0A3M7PMS9_BRAPC</name>
<gene>
    <name evidence="1" type="ORF">BpHYR1_011054</name>
</gene>
<organism evidence="1 2">
    <name type="scientific">Brachionus plicatilis</name>
    <name type="common">Marine rotifer</name>
    <name type="synonym">Brachionus muelleri</name>
    <dbReference type="NCBI Taxonomy" id="10195"/>
    <lineage>
        <taxon>Eukaryota</taxon>
        <taxon>Metazoa</taxon>
        <taxon>Spiralia</taxon>
        <taxon>Gnathifera</taxon>
        <taxon>Rotifera</taxon>
        <taxon>Eurotatoria</taxon>
        <taxon>Monogononta</taxon>
        <taxon>Pseudotrocha</taxon>
        <taxon>Ploima</taxon>
        <taxon>Brachionidae</taxon>
        <taxon>Brachionus</taxon>
    </lineage>
</organism>
<accession>A0A3M7PMS9</accession>
<protein>
    <submittedName>
        <fullName evidence="1">Uncharacterized protein</fullName>
    </submittedName>
</protein>
<dbReference type="AlphaFoldDB" id="A0A3M7PMS9"/>
<evidence type="ECO:0000313" key="1">
    <source>
        <dbReference type="EMBL" id="RNA00422.1"/>
    </source>
</evidence>
<keyword evidence="2" id="KW-1185">Reference proteome</keyword>
<proteinExistence type="predicted"/>
<dbReference type="EMBL" id="REGN01009768">
    <property type="protein sequence ID" value="RNA00422.1"/>
    <property type="molecule type" value="Genomic_DNA"/>
</dbReference>
<reference evidence="1 2" key="1">
    <citation type="journal article" date="2018" name="Sci. Rep.">
        <title>Genomic signatures of local adaptation to the degree of environmental predictability in rotifers.</title>
        <authorList>
            <person name="Franch-Gras L."/>
            <person name="Hahn C."/>
            <person name="Garcia-Roger E.M."/>
            <person name="Carmona M.J."/>
            <person name="Serra M."/>
            <person name="Gomez A."/>
        </authorList>
    </citation>
    <scope>NUCLEOTIDE SEQUENCE [LARGE SCALE GENOMIC DNA]</scope>
    <source>
        <strain evidence="1">HYR1</strain>
    </source>
</reference>